<sequence>MFGRLMSKVFGIEKKTDESSSKERRHSFEDTSPRKHNTRSKGKKRSTPEAKRQRSEEPPLAFSNVKIEEGASKGNKSVDSHDSSPDSEKSAWINVEIKPPSANLQESST</sequence>
<protein>
    <submittedName>
        <fullName evidence="2">Uncharacterized protein</fullName>
    </submittedName>
</protein>
<organism evidence="2 3">
    <name type="scientific">Mytilus galloprovincialis</name>
    <name type="common">Mediterranean mussel</name>
    <dbReference type="NCBI Taxonomy" id="29158"/>
    <lineage>
        <taxon>Eukaryota</taxon>
        <taxon>Metazoa</taxon>
        <taxon>Spiralia</taxon>
        <taxon>Lophotrochozoa</taxon>
        <taxon>Mollusca</taxon>
        <taxon>Bivalvia</taxon>
        <taxon>Autobranchia</taxon>
        <taxon>Pteriomorphia</taxon>
        <taxon>Mytilida</taxon>
        <taxon>Mytiloidea</taxon>
        <taxon>Mytilidae</taxon>
        <taxon>Mytilinae</taxon>
        <taxon>Mytilus</taxon>
    </lineage>
</organism>
<comment type="caution">
    <text evidence="2">The sequence shown here is derived from an EMBL/GenBank/DDBJ whole genome shotgun (WGS) entry which is preliminary data.</text>
</comment>
<name>A0A8B6CGF4_MYTGA</name>
<accession>A0A8B6CGF4</accession>
<keyword evidence="3" id="KW-1185">Reference proteome</keyword>
<feature type="non-terminal residue" evidence="2">
    <location>
        <position position="1"/>
    </location>
</feature>
<reference evidence="2" key="1">
    <citation type="submission" date="2018-11" db="EMBL/GenBank/DDBJ databases">
        <authorList>
            <person name="Alioto T."/>
            <person name="Alioto T."/>
        </authorList>
    </citation>
    <scope>NUCLEOTIDE SEQUENCE</scope>
</reference>
<dbReference type="OrthoDB" id="10547227at2759"/>
<dbReference type="AlphaFoldDB" id="A0A8B6CGF4"/>
<feature type="compositionally biased region" description="Basic and acidic residues" evidence="1">
    <location>
        <begin position="11"/>
        <end position="33"/>
    </location>
</feature>
<dbReference type="Proteomes" id="UP000596742">
    <property type="component" value="Unassembled WGS sequence"/>
</dbReference>
<evidence type="ECO:0000313" key="3">
    <source>
        <dbReference type="Proteomes" id="UP000596742"/>
    </source>
</evidence>
<feature type="region of interest" description="Disordered" evidence="1">
    <location>
        <begin position="1"/>
        <end position="109"/>
    </location>
</feature>
<gene>
    <name evidence="2" type="ORF">MGAL_10B000394</name>
</gene>
<feature type="compositionally biased region" description="Basic and acidic residues" evidence="1">
    <location>
        <begin position="66"/>
        <end position="89"/>
    </location>
</feature>
<dbReference type="EMBL" id="UYJE01001761">
    <property type="protein sequence ID" value="VDI04907.1"/>
    <property type="molecule type" value="Genomic_DNA"/>
</dbReference>
<feature type="compositionally biased region" description="Basic residues" evidence="1">
    <location>
        <begin position="34"/>
        <end position="45"/>
    </location>
</feature>
<evidence type="ECO:0000256" key="1">
    <source>
        <dbReference type="SAM" id="MobiDB-lite"/>
    </source>
</evidence>
<evidence type="ECO:0000313" key="2">
    <source>
        <dbReference type="EMBL" id="VDI04907.1"/>
    </source>
</evidence>
<proteinExistence type="predicted"/>
<feature type="compositionally biased region" description="Basic and acidic residues" evidence="1">
    <location>
        <begin position="46"/>
        <end position="57"/>
    </location>
</feature>